<dbReference type="Proteomes" id="UP000830768">
    <property type="component" value="Chromosome 5"/>
</dbReference>
<proteinExistence type="predicted"/>
<gene>
    <name evidence="1" type="ORF">LCI18_006604</name>
</gene>
<reference evidence="1" key="1">
    <citation type="submission" date="2021-11" db="EMBL/GenBank/DDBJ databases">
        <title>Fusarium solani-melongenae Genome sequencing and assembly.</title>
        <authorList>
            <person name="Xie S."/>
            <person name="Huang L."/>
            <person name="Zhang X."/>
        </authorList>
    </citation>
    <scope>NUCLEOTIDE SEQUENCE</scope>
    <source>
        <strain evidence="1">CRI 24-3</strain>
    </source>
</reference>
<accession>A0ACD3Z362</accession>
<sequence>MTITLSRSIYLEADGQLTAQDVSESYKPTGSQTLVQVKYSGINLLDQKGFFFGMHSCITGYEFSGIVHETGPASPFKTGDAVFGMTRAGPGKPSCFGAHQDFVIAEPRTTFKLPPSLDLKGAAVMSLAAHTAVDGLINCLSYGLPAAKLGGVDTKGQPILIWGGGSSVGLAAIQIAKAVGFSPIFTTASPKNHDILKRLGATECFDYKSPTAVNDIRKAAAKAGVKLATVFDSVSVGAFGPNADVENSSPALARRCCSDEVTSEELRLVSTGPVPADPAYSFCLSYRPYGDVDFAGNKQDPEWPIRTWRAMEYLVGGDVEVITMPNITVVKGAEVGIPEIQRVCQGNVTLEKVAIEHPI</sequence>
<protein>
    <submittedName>
        <fullName evidence="1">Uncharacterized protein</fullName>
    </submittedName>
</protein>
<evidence type="ECO:0000313" key="1">
    <source>
        <dbReference type="EMBL" id="UPK95669.1"/>
    </source>
</evidence>
<dbReference type="EMBL" id="CP090034">
    <property type="protein sequence ID" value="UPK95669.1"/>
    <property type="molecule type" value="Genomic_DNA"/>
</dbReference>
<organism evidence="1 2">
    <name type="scientific">Fusarium solani subsp. cucurbitae</name>
    <name type="common">Neocosmosporum cucurbitae</name>
    <dbReference type="NCBI Taxonomy" id="2747967"/>
    <lineage>
        <taxon>Eukaryota</taxon>
        <taxon>Fungi</taxon>
        <taxon>Dikarya</taxon>
        <taxon>Ascomycota</taxon>
        <taxon>Pezizomycotina</taxon>
        <taxon>Sordariomycetes</taxon>
        <taxon>Hypocreomycetidae</taxon>
        <taxon>Hypocreales</taxon>
        <taxon>Nectriaceae</taxon>
        <taxon>Fusarium</taxon>
        <taxon>Fusarium solani species complex</taxon>
    </lineage>
</organism>
<evidence type="ECO:0000313" key="2">
    <source>
        <dbReference type="Proteomes" id="UP000830768"/>
    </source>
</evidence>
<name>A0ACD3Z362_FUSSC</name>
<keyword evidence="2" id="KW-1185">Reference proteome</keyword>